<sequence>MLYKVEAGGYQEGFSPYEDQLGCWVLWNRTGVCTRRFASEPIKGVGYLLAREREEDQLGCWVL</sequence>
<comment type="caution">
    <text evidence="1">The sequence shown here is derived from an EMBL/GenBank/DDBJ whole genome shotgun (WGS) entry which is preliminary data.</text>
</comment>
<dbReference type="AlphaFoldDB" id="A0A843U4M4"/>
<gene>
    <name evidence="1" type="ORF">Taro_007676</name>
</gene>
<name>A0A843U4M4_COLES</name>
<evidence type="ECO:0000313" key="1">
    <source>
        <dbReference type="EMBL" id="MQL75299.1"/>
    </source>
</evidence>
<evidence type="ECO:0000313" key="2">
    <source>
        <dbReference type="Proteomes" id="UP000652761"/>
    </source>
</evidence>
<proteinExistence type="predicted"/>
<dbReference type="EMBL" id="NMUH01000244">
    <property type="protein sequence ID" value="MQL75299.1"/>
    <property type="molecule type" value="Genomic_DNA"/>
</dbReference>
<dbReference type="Proteomes" id="UP000652761">
    <property type="component" value="Unassembled WGS sequence"/>
</dbReference>
<protein>
    <submittedName>
        <fullName evidence="1">Uncharacterized protein</fullName>
    </submittedName>
</protein>
<reference evidence="1" key="1">
    <citation type="submission" date="2017-07" db="EMBL/GenBank/DDBJ databases">
        <title>Taro Niue Genome Assembly and Annotation.</title>
        <authorList>
            <person name="Atibalentja N."/>
            <person name="Keating K."/>
            <person name="Fields C.J."/>
        </authorList>
    </citation>
    <scope>NUCLEOTIDE SEQUENCE</scope>
    <source>
        <strain evidence="1">Niue_2</strain>
        <tissue evidence="1">Leaf</tissue>
    </source>
</reference>
<organism evidence="1 2">
    <name type="scientific">Colocasia esculenta</name>
    <name type="common">Wild taro</name>
    <name type="synonym">Arum esculentum</name>
    <dbReference type="NCBI Taxonomy" id="4460"/>
    <lineage>
        <taxon>Eukaryota</taxon>
        <taxon>Viridiplantae</taxon>
        <taxon>Streptophyta</taxon>
        <taxon>Embryophyta</taxon>
        <taxon>Tracheophyta</taxon>
        <taxon>Spermatophyta</taxon>
        <taxon>Magnoliopsida</taxon>
        <taxon>Liliopsida</taxon>
        <taxon>Araceae</taxon>
        <taxon>Aroideae</taxon>
        <taxon>Colocasieae</taxon>
        <taxon>Colocasia</taxon>
    </lineage>
</organism>
<keyword evidence="2" id="KW-1185">Reference proteome</keyword>
<accession>A0A843U4M4</accession>